<dbReference type="InterPro" id="IPR010561">
    <property type="entry name" value="LIN-9/ALY1"/>
</dbReference>
<feature type="compositionally biased region" description="Basic and acidic residues" evidence="3">
    <location>
        <begin position="452"/>
        <end position="466"/>
    </location>
</feature>
<gene>
    <name evidence="7" type="primary">LOC105052623</name>
</gene>
<evidence type="ECO:0000256" key="1">
    <source>
        <dbReference type="ARBA" id="ARBA00004123"/>
    </source>
</evidence>
<evidence type="ECO:0000259" key="5">
    <source>
        <dbReference type="PROSITE" id="PS51293"/>
    </source>
</evidence>
<dbReference type="GO" id="GO:0051726">
    <property type="term" value="P:regulation of cell cycle"/>
    <property type="evidence" value="ECO:0007669"/>
    <property type="project" value="TreeGrafter"/>
</dbReference>
<protein>
    <submittedName>
        <fullName evidence="7">Protein ALWAYS EARLY 2 isoform X1</fullName>
    </submittedName>
</protein>
<dbReference type="InterPro" id="IPR001005">
    <property type="entry name" value="SANT/Myb"/>
</dbReference>
<keyword evidence="2" id="KW-0539">Nucleus</keyword>
<dbReference type="GO" id="GO:0005654">
    <property type="term" value="C:nucleoplasm"/>
    <property type="evidence" value="ECO:0007669"/>
    <property type="project" value="TreeGrafter"/>
</dbReference>
<dbReference type="CDD" id="cd00167">
    <property type="entry name" value="SANT"/>
    <property type="match status" value="1"/>
</dbReference>
<dbReference type="Pfam" id="PF00249">
    <property type="entry name" value="Myb_DNA-binding"/>
    <property type="match status" value="1"/>
</dbReference>
<dbReference type="GeneID" id="105052623"/>
<dbReference type="FunCoup" id="A0A6I9RTC3">
    <property type="interactions" value="493"/>
</dbReference>
<dbReference type="PROSITE" id="PS51293">
    <property type="entry name" value="SANT"/>
    <property type="match status" value="1"/>
</dbReference>
<dbReference type="InterPro" id="IPR017884">
    <property type="entry name" value="SANT_dom"/>
</dbReference>
<feature type="region of interest" description="Disordered" evidence="3">
    <location>
        <begin position="117"/>
        <end position="147"/>
    </location>
</feature>
<dbReference type="AlphaFoldDB" id="A0A6I9RTC3"/>
<feature type="region of interest" description="Disordered" evidence="3">
    <location>
        <begin position="1090"/>
        <end position="1135"/>
    </location>
</feature>
<keyword evidence="6" id="KW-1185">Reference proteome</keyword>
<name>A0A6I9RTC3_ELAGV</name>
<feature type="region of interest" description="Disordered" evidence="3">
    <location>
        <begin position="179"/>
        <end position="208"/>
    </location>
</feature>
<evidence type="ECO:0000256" key="3">
    <source>
        <dbReference type="SAM" id="MobiDB-lite"/>
    </source>
</evidence>
<dbReference type="InterPro" id="IPR009057">
    <property type="entry name" value="Homeodomain-like_sf"/>
</dbReference>
<dbReference type="SMART" id="SM01135">
    <property type="entry name" value="DIRP"/>
    <property type="match status" value="1"/>
</dbReference>
<evidence type="ECO:0000259" key="4">
    <source>
        <dbReference type="PROSITE" id="PS50090"/>
    </source>
</evidence>
<dbReference type="SMART" id="SM00717">
    <property type="entry name" value="SANT"/>
    <property type="match status" value="1"/>
</dbReference>
<evidence type="ECO:0000313" key="7">
    <source>
        <dbReference type="RefSeq" id="XP_010931793.1"/>
    </source>
</evidence>
<accession>A0A6I9RTC3</accession>
<dbReference type="GO" id="GO:0017053">
    <property type="term" value="C:transcription repressor complex"/>
    <property type="evidence" value="ECO:0007669"/>
    <property type="project" value="InterPro"/>
</dbReference>
<dbReference type="FunFam" id="1.20.58.1880:FF:000006">
    <property type="entry name" value="Protein ALWAYS EARLY 3 isoform A"/>
    <property type="match status" value="1"/>
</dbReference>
<dbReference type="PROSITE" id="PS50090">
    <property type="entry name" value="MYB_LIKE"/>
    <property type="match status" value="1"/>
</dbReference>
<dbReference type="InterPro" id="IPR033471">
    <property type="entry name" value="DIRP"/>
</dbReference>
<feature type="compositionally biased region" description="Basic and acidic residues" evidence="3">
    <location>
        <begin position="255"/>
        <end position="274"/>
    </location>
</feature>
<dbReference type="InParanoid" id="A0A6I9RTC3"/>
<feature type="region of interest" description="Disordered" evidence="3">
    <location>
        <begin position="238"/>
        <end position="280"/>
    </location>
</feature>
<proteinExistence type="predicted"/>
<dbReference type="Proteomes" id="UP000504607">
    <property type="component" value="Chromosome 10"/>
</dbReference>
<evidence type="ECO:0000313" key="6">
    <source>
        <dbReference type="Proteomes" id="UP000504607"/>
    </source>
</evidence>
<dbReference type="PANTHER" id="PTHR21689">
    <property type="entry name" value="LIN-9"/>
    <property type="match status" value="1"/>
</dbReference>
<dbReference type="RefSeq" id="XP_073101177.1">
    <property type="nucleotide sequence ID" value="XM_073245076.1"/>
</dbReference>
<evidence type="ECO:0000256" key="2">
    <source>
        <dbReference type="ARBA" id="ARBA00023242"/>
    </source>
</evidence>
<comment type="subcellular location">
    <subcellularLocation>
        <location evidence="1">Nucleus</location>
    </subcellularLocation>
</comment>
<dbReference type="GO" id="GO:0006357">
    <property type="term" value="P:regulation of transcription by RNA polymerase II"/>
    <property type="evidence" value="ECO:0007669"/>
    <property type="project" value="TreeGrafter"/>
</dbReference>
<feature type="region of interest" description="Disordered" evidence="3">
    <location>
        <begin position="365"/>
        <end position="390"/>
    </location>
</feature>
<dbReference type="OrthoDB" id="2339771at2759"/>
<feature type="domain" description="SANT" evidence="5">
    <location>
        <begin position="42"/>
        <end position="79"/>
    </location>
</feature>
<dbReference type="Pfam" id="PF06584">
    <property type="entry name" value="DIRP"/>
    <property type="match status" value="1"/>
</dbReference>
<dbReference type="RefSeq" id="XP_010931793.1">
    <property type="nucleotide sequence ID" value="XM_010933491.2"/>
</dbReference>
<feature type="region of interest" description="Disordered" evidence="3">
    <location>
        <begin position="553"/>
        <end position="572"/>
    </location>
</feature>
<dbReference type="GO" id="GO:0006351">
    <property type="term" value="P:DNA-templated transcription"/>
    <property type="evidence" value="ECO:0007669"/>
    <property type="project" value="InterPro"/>
</dbReference>
<dbReference type="GO" id="GO:0003677">
    <property type="term" value="F:DNA binding"/>
    <property type="evidence" value="ECO:0007669"/>
    <property type="project" value="TreeGrafter"/>
</dbReference>
<dbReference type="SUPFAM" id="SSF46689">
    <property type="entry name" value="Homeodomain-like"/>
    <property type="match status" value="1"/>
</dbReference>
<dbReference type="KEGG" id="egu:105052623"/>
<feature type="compositionally biased region" description="Basic residues" evidence="3">
    <location>
        <begin position="130"/>
        <end position="144"/>
    </location>
</feature>
<feature type="region of interest" description="Disordered" evidence="3">
    <location>
        <begin position="422"/>
        <end position="466"/>
    </location>
</feature>
<reference evidence="7" key="1">
    <citation type="submission" date="2025-08" db="UniProtKB">
        <authorList>
            <consortium name="RefSeq"/>
        </authorList>
    </citation>
    <scope>IDENTIFICATION</scope>
</reference>
<feature type="domain" description="Myb-like" evidence="4">
    <location>
        <begin position="47"/>
        <end position="86"/>
    </location>
</feature>
<dbReference type="PANTHER" id="PTHR21689:SF2">
    <property type="entry name" value="PROTEIN LIN-9 HOMOLOG"/>
    <property type="match status" value="1"/>
</dbReference>
<organism evidence="6 7">
    <name type="scientific">Elaeis guineensis var. tenera</name>
    <name type="common">Oil palm</name>
    <dbReference type="NCBI Taxonomy" id="51953"/>
    <lineage>
        <taxon>Eukaryota</taxon>
        <taxon>Viridiplantae</taxon>
        <taxon>Streptophyta</taxon>
        <taxon>Embryophyta</taxon>
        <taxon>Tracheophyta</taxon>
        <taxon>Spermatophyta</taxon>
        <taxon>Magnoliopsida</taxon>
        <taxon>Liliopsida</taxon>
        <taxon>Arecaceae</taxon>
        <taxon>Arecoideae</taxon>
        <taxon>Cocoseae</taxon>
        <taxon>Elaeidinae</taxon>
        <taxon>Elaeis</taxon>
    </lineage>
</organism>
<feature type="compositionally biased region" description="Basic and acidic residues" evidence="3">
    <location>
        <begin position="365"/>
        <end position="379"/>
    </location>
</feature>
<sequence length="1223" mass="135498">MASTRKSRNVNKRFAKVNDEWLDKDATVVNKSKTRKRKLSDMLGTQWSKEELERFYEAYRKYGKDWRKVAGAVRNRSSEMVEALYNMSRAYLSLPEGTATAAGLIAMMTDHYNILEGSDSGRESNDVSRTSRKTQKRGRGKFRLMSKSSDDQYPDLLQYQSGPTASGCLSLLKKKRSGDLFPGSRPRAVGKRTPRVPVSNMYGRDDRDKILSPNKQALKSVSNTADDEGAHVAALALAEVSQRGGSPQLSRTPGRRADHMRSSPAKSGEKKNAESEMDSSKLVGAQMEGDCHEGSLGSREAENGDFARDATHLIENEGAAAVETRRKVKKLQGKRKKVPADMENDQLDDDREACSGTEEGINIRKIKDEIDGETTDGKTARGSKSSRKRSRQLFFGDESSALDALQTLADLSVNILLPTSTVESESSFQVKEEKRNIDTAEEPNIPESMSTTHERDQSKVSVKKETGYSTSVGTDAVTRKSAKRAKCLRHDANVISEVKQQTCACTSETQKKKRKSLTGKASKGEFNSDAQKYEPQKIEVSAEEGKRLVGKTRRVSHVSSSPKQGKLVKLQENSSSSTDLVRPITDSNETIVQASTTCPGNLLTKSKNRRKIGLQKAWALKEFKSNESAVGDRPDKYLHPVNRGVVDLKEKLSHCLSSRMLRRWCMFEWFYSAIDYPWFAKSEFVEYLNHVRLGHVPRLTRIEWGVIRSSLGKPRRLSKQFLQEEREKLEQYRESVRKHYAELRAGVREGLPTDLAQPLSVGQRVIACHPKTREIHDGSILTVDRNRCRVQFDRPELGVELVMDIDCMPLNPLENIPEALRRQNIVANKFCTSFADTKLEDGSKEWKIGGSMKFAPAESLEITNGSSSIASSSYPMHTLMKQAKGDTIDAIVQAKATVNEVAVAAQQAMYSQPCTLSQIQEREADIRVLAELSRALDKKEALLMELRHMNEEVSGKQRDGDAIKDLEHFRKQYAMVLVQLRDANDQVASALLSLRQRNTYHGNSTHAWVRPIENSGGPAGPADSCNSSAFLNQDSGSHVTEIVESSRRKARTVVDAAVQAMCALKEGEDAFVKIGEALDSVNSRISGPGSGVLGVRRNPPDPGHGGSAYQDHTTSCMPEATASHASPKPHLSSDSEIQLPSDLISSCVATLLMIQTCTERQCPPAEIAQILDSAVASLQPCCPQNLPIYREIETFMGIIKNQMLALIPTPSIIPPVEVPIVQK</sequence>
<dbReference type="Gene3D" id="1.20.58.1880">
    <property type="match status" value="1"/>
</dbReference>